<accession>A0ABM7I6Q3</accession>
<dbReference type="Gene3D" id="3.40.50.300">
    <property type="entry name" value="P-loop containing nucleotide triphosphate hydrolases"/>
    <property type="match status" value="1"/>
</dbReference>
<name>A0ABM7I6Q3_9MYCO</name>
<reference evidence="1 2" key="1">
    <citation type="journal article" date="2019" name="Emerg. Microbes Infect.">
        <title>Comprehensive subspecies identification of 175 nontuberculous mycobacteria species based on 7547 genomic profiles.</title>
        <authorList>
            <person name="Matsumoto Y."/>
            <person name="Kinjo T."/>
            <person name="Motooka D."/>
            <person name="Nabeya D."/>
            <person name="Jung N."/>
            <person name="Uechi K."/>
            <person name="Horii T."/>
            <person name="Iida T."/>
            <person name="Fujita J."/>
            <person name="Nakamura S."/>
        </authorList>
    </citation>
    <scope>NUCLEOTIDE SEQUENCE [LARGE SCALE GENOMIC DNA]</scope>
    <source>
        <strain evidence="1 2">JCM 15296</strain>
    </source>
</reference>
<evidence type="ECO:0000313" key="2">
    <source>
        <dbReference type="Proteomes" id="UP000465609"/>
    </source>
</evidence>
<dbReference type="SUPFAM" id="SSF52540">
    <property type="entry name" value="P-loop containing nucleoside triphosphate hydrolases"/>
    <property type="match status" value="1"/>
</dbReference>
<dbReference type="EMBL" id="AP022577">
    <property type="protein sequence ID" value="BBX82227.1"/>
    <property type="molecule type" value="Genomic_DNA"/>
</dbReference>
<dbReference type="Proteomes" id="UP000465609">
    <property type="component" value="Chromosome"/>
</dbReference>
<evidence type="ECO:0008006" key="3">
    <source>
        <dbReference type="Google" id="ProtNLM"/>
    </source>
</evidence>
<dbReference type="InterPro" id="IPR027417">
    <property type="entry name" value="P-loop_NTPase"/>
</dbReference>
<organism evidence="1 2">
    <name type="scientific">Mycolicibacterium aubagnense</name>
    <dbReference type="NCBI Taxonomy" id="319707"/>
    <lineage>
        <taxon>Bacteria</taxon>
        <taxon>Bacillati</taxon>
        <taxon>Actinomycetota</taxon>
        <taxon>Actinomycetes</taxon>
        <taxon>Mycobacteriales</taxon>
        <taxon>Mycobacteriaceae</taxon>
        <taxon>Mycolicibacterium</taxon>
    </lineage>
</organism>
<gene>
    <name evidence="1" type="ORF">MAUB_01000</name>
</gene>
<sequence>MADARHLPQAGLERGDRHLKFYETRDNLRFKTGRNNTAPTLVVLDEIDSHLFRYRAAAAATDLDALTAALTEILSVGRELRVHVVMTSQTSMRLPTEWVSLFSSVVLAGEPNRATTLELTGFERIPEARWAPRGQMLLIKDSFSYKPFQAYISRSSLDVVPGQHPRLALDTTGFDLENAAIEYTELADMGVVLLDRQVKGRWEPDPERVHLDPWEPFRS</sequence>
<protein>
    <recommendedName>
        <fullName evidence="3">FtsK domain-containing protein</fullName>
    </recommendedName>
</protein>
<proteinExistence type="predicted"/>
<evidence type="ECO:0000313" key="1">
    <source>
        <dbReference type="EMBL" id="BBX82227.1"/>
    </source>
</evidence>
<dbReference type="RefSeq" id="WP_138233437.1">
    <property type="nucleotide sequence ID" value="NZ_AP022577.1"/>
</dbReference>
<keyword evidence="2" id="KW-1185">Reference proteome</keyword>